<evidence type="ECO:0000256" key="1">
    <source>
        <dbReference type="SAM" id="MobiDB-lite"/>
    </source>
</evidence>
<protein>
    <submittedName>
        <fullName evidence="3">Uncharacterized protein</fullName>
    </submittedName>
</protein>
<keyword evidence="4" id="KW-1185">Reference proteome</keyword>
<dbReference type="AlphaFoldDB" id="A0A7W4YIP7"/>
<reference evidence="3 4" key="1">
    <citation type="submission" date="2020-08" db="EMBL/GenBank/DDBJ databases">
        <title>Sequencing the genomes of 1000 actinobacteria strains.</title>
        <authorList>
            <person name="Klenk H.-P."/>
        </authorList>
    </citation>
    <scope>NUCLEOTIDE SEQUENCE [LARGE SCALE GENOMIC DNA]</scope>
    <source>
        <strain evidence="3 4">DSM 20146</strain>
    </source>
</reference>
<organism evidence="3 4">
    <name type="scientific">Leifsonia aquatica</name>
    <name type="common">Corynebacterium aquaticum</name>
    <dbReference type="NCBI Taxonomy" id="144185"/>
    <lineage>
        <taxon>Bacteria</taxon>
        <taxon>Bacillati</taxon>
        <taxon>Actinomycetota</taxon>
        <taxon>Actinomycetes</taxon>
        <taxon>Micrococcales</taxon>
        <taxon>Microbacteriaceae</taxon>
        <taxon>Leifsonia</taxon>
    </lineage>
</organism>
<dbReference type="Proteomes" id="UP000538196">
    <property type="component" value="Unassembled WGS sequence"/>
</dbReference>
<keyword evidence="2" id="KW-0472">Membrane</keyword>
<dbReference type="EMBL" id="JACHVP010000002">
    <property type="protein sequence ID" value="MBB2967508.1"/>
    <property type="molecule type" value="Genomic_DNA"/>
</dbReference>
<gene>
    <name evidence="3" type="ORF">FHX33_002271</name>
</gene>
<proteinExistence type="predicted"/>
<comment type="caution">
    <text evidence="3">The sequence shown here is derived from an EMBL/GenBank/DDBJ whole genome shotgun (WGS) entry which is preliminary data.</text>
</comment>
<keyword evidence="2" id="KW-1133">Transmembrane helix</keyword>
<name>A0A7W4YIP7_LEIAQ</name>
<evidence type="ECO:0000313" key="4">
    <source>
        <dbReference type="Proteomes" id="UP000538196"/>
    </source>
</evidence>
<evidence type="ECO:0000256" key="2">
    <source>
        <dbReference type="SAM" id="Phobius"/>
    </source>
</evidence>
<sequence>MPDHQNHESSTAEADDAGLTRDQVGSTPEAPPDSTVEDRIPLEVTLAESSEEPAPAPAVAKGSVFTRTVTIRAAAIAAAALLLIGGIAGGVIGYVARPAVATTAEYKAMQHELQQALSDTKSQLAISTNDLDAANQHISDLSAREAALTAGEAKLKTDQATLEAQTKQVQSTQFGDGIHVVGATVTPGVYSISNASNCYYAWMSGTGSDAGIIDNNIVSGPSVVTLKPGDIFETSRCGTWTKIG</sequence>
<accession>A0A7W4YIP7</accession>
<keyword evidence="2" id="KW-0812">Transmembrane</keyword>
<feature type="region of interest" description="Disordered" evidence="1">
    <location>
        <begin position="1"/>
        <end position="40"/>
    </location>
</feature>
<feature type="transmembrane region" description="Helical" evidence="2">
    <location>
        <begin position="73"/>
        <end position="96"/>
    </location>
</feature>
<evidence type="ECO:0000313" key="3">
    <source>
        <dbReference type="EMBL" id="MBB2967508.1"/>
    </source>
</evidence>
<dbReference type="RefSeq" id="WP_021762988.1">
    <property type="nucleotide sequence ID" value="NZ_JACHVP010000002.1"/>
</dbReference>